<evidence type="ECO:0000259" key="2">
    <source>
        <dbReference type="Pfam" id="PF05547"/>
    </source>
</evidence>
<dbReference type="PANTHER" id="PTHR41775:SF1">
    <property type="entry name" value="PEPTIDASE M6-LIKE DOMAIN-CONTAINING PROTEIN"/>
    <property type="match status" value="1"/>
</dbReference>
<keyword evidence="3" id="KW-0645">Protease</keyword>
<organism evidence="3 4">
    <name type="scientific">Nitzschia inconspicua</name>
    <dbReference type="NCBI Taxonomy" id="303405"/>
    <lineage>
        <taxon>Eukaryota</taxon>
        <taxon>Sar</taxon>
        <taxon>Stramenopiles</taxon>
        <taxon>Ochrophyta</taxon>
        <taxon>Bacillariophyta</taxon>
        <taxon>Bacillariophyceae</taxon>
        <taxon>Bacillariophycidae</taxon>
        <taxon>Bacillariales</taxon>
        <taxon>Bacillariaceae</taxon>
        <taxon>Nitzschia</taxon>
    </lineage>
</organism>
<evidence type="ECO:0000256" key="1">
    <source>
        <dbReference type="SAM" id="SignalP"/>
    </source>
</evidence>
<dbReference type="Pfam" id="PF05547">
    <property type="entry name" value="Peptidase_M6"/>
    <property type="match status" value="1"/>
</dbReference>
<dbReference type="Proteomes" id="UP000693970">
    <property type="component" value="Unassembled WGS sequence"/>
</dbReference>
<evidence type="ECO:0000313" key="4">
    <source>
        <dbReference type="Proteomes" id="UP000693970"/>
    </source>
</evidence>
<protein>
    <submittedName>
        <fullName evidence="3">M6 family metalloprotease domain containing protein</fullName>
    </submittedName>
</protein>
<gene>
    <name evidence="3" type="ORF">IV203_037406</name>
</gene>
<dbReference type="GO" id="GO:0008237">
    <property type="term" value="F:metallopeptidase activity"/>
    <property type="evidence" value="ECO:0007669"/>
    <property type="project" value="UniProtKB-KW"/>
</dbReference>
<keyword evidence="4" id="KW-1185">Reference proteome</keyword>
<dbReference type="AlphaFoldDB" id="A0A9K3LKQ9"/>
<feature type="chain" id="PRO_5039896680" evidence="1">
    <location>
        <begin position="22"/>
        <end position="869"/>
    </location>
</feature>
<dbReference type="EMBL" id="JAGRRH010000009">
    <property type="protein sequence ID" value="KAG7364204.1"/>
    <property type="molecule type" value="Genomic_DNA"/>
</dbReference>
<keyword evidence="3" id="KW-0378">Hydrolase</keyword>
<reference evidence="3" key="1">
    <citation type="journal article" date="2021" name="Sci. Rep.">
        <title>Diploid genomic architecture of Nitzschia inconspicua, an elite biomass production diatom.</title>
        <authorList>
            <person name="Oliver A."/>
            <person name="Podell S."/>
            <person name="Pinowska A."/>
            <person name="Traller J.C."/>
            <person name="Smith S.R."/>
            <person name="McClure R."/>
            <person name="Beliaev A."/>
            <person name="Bohutskyi P."/>
            <person name="Hill E.A."/>
            <person name="Rabines A."/>
            <person name="Zheng H."/>
            <person name="Allen L.Z."/>
            <person name="Kuo A."/>
            <person name="Grigoriev I.V."/>
            <person name="Allen A.E."/>
            <person name="Hazlebeck D."/>
            <person name="Allen E.E."/>
        </authorList>
    </citation>
    <scope>NUCLEOTIDE SEQUENCE</scope>
    <source>
        <strain evidence="3">Hildebrandi</strain>
    </source>
</reference>
<dbReference type="InterPro" id="IPR008757">
    <property type="entry name" value="Peptidase_M6-like_domain"/>
</dbReference>
<dbReference type="GO" id="GO:0006508">
    <property type="term" value="P:proteolysis"/>
    <property type="evidence" value="ECO:0007669"/>
    <property type="project" value="InterPro"/>
</dbReference>
<sequence length="869" mass="96668">MKLTIIFIISFAFCFLKCTEAGPACPFPVQFEQDGTNSTNVKIFFHGSSPDQSFLSDSAGYTVIEDKVSEQFVYAIQNQTSGEIVSSGIVVGSVDPAAAGIPKGLVPFKNQPKTRRQLFKETALVWESPPRNRRLSLPSVMKNLVVLVRFSDHAGRRLPSQNDFNILFNRVDSNHALAPTGSVRDVFRFNSYGKFTLQSSIYGWINLPRTESYYANGVSGFGSSRYIEALHFAMNSLRDNFRINFSNFDANNDGRVDMVTMIHSGYAAEIFGTDQYGTSVNNRIWSHHWRLPSSSMWAHNGVVVHQYSTSPALFGLSGSEIGRIGVISHEIGHAINLPDLYGTYQGNGIGSYDLMSNHWGFAPSYSQSQLYPPIMSPWTKMTVGWLDPILIVKSGTFNIAPSAVSGQVYRIDLNTEGSEYLLIENRQPIKFDIYLPTAGLAIWRIDETAMNVEGFPGQPGNWPFNGKHYKVALLQADGEYHLERRINHGDRGDLFHADGMDWIGPSLELLDGPFPNTDRYSGFPRQLPQQTGVRIRDISPSRWSMEFKVDFLKRLSTTFIGGNGAAGNMFDVFAKKTIVLRLLHLHLNVQGPVSVEVWTRTGTHVSFESKPWLWQRRVVASVDGRGRGKKTMLDVGGIQLNANTRYSFYIIILNGRMRYTNGNRVGRAVNENSDCIVYEGVGLSVPFHNVFSPRIWNGDLHYDVISSGRESRRLQTHFDGDSGQDGVMFDIIPYTDLNITAFDLHIFDSSEVMVRIFAKNGSFVGSENNCNCWKLIEETIVAGQGMNIATKVELPDNAPVPLKHQEMHSFYISIVNGTGLGNSLGEGSGTIAAQNEHMAIVEGVGVASLCGSTFHDRVFNGAIHYSLEN</sequence>
<accession>A0A9K3LKQ9</accession>
<dbReference type="PANTHER" id="PTHR41775">
    <property type="entry name" value="SECRETED PROTEIN-RELATED"/>
    <property type="match status" value="1"/>
</dbReference>
<feature type="domain" description="Peptidase M6-like" evidence="2">
    <location>
        <begin position="182"/>
        <end position="385"/>
    </location>
</feature>
<reference evidence="3" key="2">
    <citation type="submission" date="2021-04" db="EMBL/GenBank/DDBJ databases">
        <authorList>
            <person name="Podell S."/>
        </authorList>
    </citation>
    <scope>NUCLEOTIDE SEQUENCE</scope>
    <source>
        <strain evidence="3">Hildebrandi</strain>
    </source>
</reference>
<name>A0A9K3LKQ9_9STRA</name>
<keyword evidence="3" id="KW-0482">Metalloprotease</keyword>
<comment type="caution">
    <text evidence="3">The sequence shown here is derived from an EMBL/GenBank/DDBJ whole genome shotgun (WGS) entry which is preliminary data.</text>
</comment>
<dbReference type="OrthoDB" id="9986966at2759"/>
<dbReference type="NCBIfam" id="TIGR03296">
    <property type="entry name" value="M6dom_TIGR03296"/>
    <property type="match status" value="1"/>
</dbReference>
<evidence type="ECO:0000313" key="3">
    <source>
        <dbReference type="EMBL" id="KAG7364204.1"/>
    </source>
</evidence>
<keyword evidence="1" id="KW-0732">Signal</keyword>
<proteinExistence type="predicted"/>
<feature type="signal peptide" evidence="1">
    <location>
        <begin position="1"/>
        <end position="21"/>
    </location>
</feature>